<dbReference type="PROSITE" id="PS00154">
    <property type="entry name" value="ATPASE_E1_E2"/>
    <property type="match status" value="1"/>
</dbReference>
<dbReference type="Proteomes" id="UP000587760">
    <property type="component" value="Unassembled WGS sequence"/>
</dbReference>
<dbReference type="Gene3D" id="3.40.50.1000">
    <property type="entry name" value="HAD superfamily/HAD-like"/>
    <property type="match status" value="1"/>
</dbReference>
<dbReference type="SUPFAM" id="SSF81665">
    <property type="entry name" value="Calcium ATPase, transmembrane domain M"/>
    <property type="match status" value="1"/>
</dbReference>
<dbReference type="InterPro" id="IPR008250">
    <property type="entry name" value="ATPase_P-typ_transduc_dom_A_sf"/>
</dbReference>
<keyword evidence="12" id="KW-1003">Cell membrane</keyword>
<dbReference type="CDD" id="cd00371">
    <property type="entry name" value="HMA"/>
    <property type="match status" value="1"/>
</dbReference>
<keyword evidence="15" id="KW-1185">Reference proteome</keyword>
<dbReference type="Gene3D" id="2.70.150.10">
    <property type="entry name" value="Calcium-transporting ATPase, cytoplasmic transduction domain A"/>
    <property type="match status" value="1"/>
</dbReference>
<sequence>MTELQLDGLNCASCAAKIEESLKANDFLKEVNFSFATKKLTVTSHIEREELKDLIQREVDKIEEGVTVSFGENRDREELSFSFRKFLRKHGSVLSGALIFLSITIFTFPDPVRLFLYGLSYILIGGDIVWKALKDLIKGKLFDENFLMTLATVGAFALGEWTEAVAVMLFYKVGEGFQDYAVDKSRRSIKSLLNIRAEFANRIKDGVISRVKPEDLVPGDLIMVKNGEKVPVDGLIREGKTRFDTSALTGESRPRSATEGEEILSGFINRGTPVVVEVRKEFINSAVSRILHMVENAAGKKAVTEQFITKFAKIYTPIVVTAALILAFVPPLLSMGTFGDWISRALIFLVISCPCALVLSVPLGYFGGLGTASRKGILIKGGNYLEALNNTDTFVFDKTGTLTKGNFSVESYSSDEVLELAALAEQHSTHPIARAVMEAYGKAPGLHDLSGVEEIPGCGIKCVYRDKELLAGNEKLLRTFGIEHSIPATTGETTLIHIAYDGRFKGTINIRDEIKPSSIGLSAKLKALGAKKTVMLTGDRAAIAKSVAEELEIDEYRSELLPEDKLSYVEAMTAQGRKVLFAGDGINDAPVLAGAHIGVAMGGLGSDAAIEAADIVLMTDEPSKLIDAMHIARKTRKIVLQNIVFALGVKLFFLSLGALGMATMYEAVFADVGVALLAVLNSMRILKE</sequence>
<evidence type="ECO:0000256" key="12">
    <source>
        <dbReference type="RuleBase" id="RU362081"/>
    </source>
</evidence>
<evidence type="ECO:0000256" key="10">
    <source>
        <dbReference type="ARBA" id="ARBA00039097"/>
    </source>
</evidence>
<dbReference type="NCBIfam" id="TIGR01494">
    <property type="entry name" value="ATPase_P-type"/>
    <property type="match status" value="1"/>
</dbReference>
<evidence type="ECO:0000256" key="5">
    <source>
        <dbReference type="ARBA" id="ARBA00022741"/>
    </source>
</evidence>
<dbReference type="InterPro" id="IPR023298">
    <property type="entry name" value="ATPase_P-typ_TM_dom_sf"/>
</dbReference>
<evidence type="ECO:0000256" key="3">
    <source>
        <dbReference type="ARBA" id="ARBA00022692"/>
    </source>
</evidence>
<comment type="catalytic activity">
    <reaction evidence="11">
        <text>Zn(2+)(in) + ATP + H2O = Zn(2+)(out) + ADP + phosphate + H(+)</text>
        <dbReference type="Rhea" id="RHEA:20621"/>
        <dbReference type="ChEBI" id="CHEBI:15377"/>
        <dbReference type="ChEBI" id="CHEBI:15378"/>
        <dbReference type="ChEBI" id="CHEBI:29105"/>
        <dbReference type="ChEBI" id="CHEBI:30616"/>
        <dbReference type="ChEBI" id="CHEBI:43474"/>
        <dbReference type="ChEBI" id="CHEBI:456216"/>
        <dbReference type="EC" id="7.2.2.12"/>
    </reaction>
</comment>
<keyword evidence="8 12" id="KW-1133">Transmembrane helix</keyword>
<keyword evidence="7" id="KW-1278">Translocase</keyword>
<dbReference type="InterPro" id="IPR051014">
    <property type="entry name" value="Cation_Transport_ATPase_IB"/>
</dbReference>
<dbReference type="InterPro" id="IPR044492">
    <property type="entry name" value="P_typ_ATPase_HD_dom"/>
</dbReference>
<dbReference type="InterPro" id="IPR027256">
    <property type="entry name" value="P-typ_ATPase_IB"/>
</dbReference>
<gene>
    <name evidence="14" type="ORF">HNR50_002055</name>
</gene>
<evidence type="ECO:0000256" key="11">
    <source>
        <dbReference type="ARBA" id="ARBA00047308"/>
    </source>
</evidence>
<feature type="transmembrane region" description="Helical" evidence="12">
    <location>
        <begin position="91"/>
        <end position="108"/>
    </location>
</feature>
<dbReference type="InterPro" id="IPR023299">
    <property type="entry name" value="ATPase_P-typ_cyto_dom_N"/>
</dbReference>
<dbReference type="RefSeq" id="WP_184746581.1">
    <property type="nucleotide sequence ID" value="NZ_JACHGJ010000003.1"/>
</dbReference>
<dbReference type="GO" id="GO:0046872">
    <property type="term" value="F:metal ion binding"/>
    <property type="evidence" value="ECO:0007669"/>
    <property type="project" value="UniProtKB-KW"/>
</dbReference>
<dbReference type="SUPFAM" id="SSF81653">
    <property type="entry name" value="Calcium ATPase, transduction domain A"/>
    <property type="match status" value="1"/>
</dbReference>
<comment type="caution">
    <text evidence="14">The sequence shown here is derived from an EMBL/GenBank/DDBJ whole genome shotgun (WGS) entry which is preliminary data.</text>
</comment>
<keyword evidence="6 12" id="KW-0067">ATP-binding</keyword>
<dbReference type="Gene3D" id="3.30.70.100">
    <property type="match status" value="1"/>
</dbReference>
<dbReference type="NCBIfam" id="TIGR01525">
    <property type="entry name" value="ATPase-IB_hvy"/>
    <property type="match status" value="1"/>
</dbReference>
<dbReference type="SFLD" id="SFLDF00027">
    <property type="entry name" value="p-type_atpase"/>
    <property type="match status" value="1"/>
</dbReference>
<dbReference type="GO" id="GO:0016463">
    <property type="term" value="F:P-type zinc transporter activity"/>
    <property type="evidence" value="ECO:0007669"/>
    <property type="project" value="UniProtKB-EC"/>
</dbReference>
<dbReference type="Pfam" id="PF00122">
    <property type="entry name" value="E1-E2_ATPase"/>
    <property type="match status" value="1"/>
</dbReference>
<evidence type="ECO:0000256" key="8">
    <source>
        <dbReference type="ARBA" id="ARBA00022989"/>
    </source>
</evidence>
<dbReference type="Pfam" id="PF00403">
    <property type="entry name" value="HMA"/>
    <property type="match status" value="1"/>
</dbReference>
<feature type="transmembrane region" description="Helical" evidence="12">
    <location>
        <begin position="345"/>
        <end position="366"/>
    </location>
</feature>
<dbReference type="SUPFAM" id="SSF55008">
    <property type="entry name" value="HMA, heavy metal-associated domain"/>
    <property type="match status" value="1"/>
</dbReference>
<dbReference type="InterPro" id="IPR036412">
    <property type="entry name" value="HAD-like_sf"/>
</dbReference>
<evidence type="ECO:0000256" key="6">
    <source>
        <dbReference type="ARBA" id="ARBA00022840"/>
    </source>
</evidence>
<dbReference type="PRINTS" id="PR00941">
    <property type="entry name" value="CDATPASE"/>
</dbReference>
<dbReference type="InterPro" id="IPR036163">
    <property type="entry name" value="HMA_dom_sf"/>
</dbReference>
<reference evidence="14 15" key="1">
    <citation type="submission" date="2020-08" db="EMBL/GenBank/DDBJ databases">
        <title>Genomic Encyclopedia of Type Strains, Phase IV (KMG-IV): sequencing the most valuable type-strain genomes for metagenomic binning, comparative biology and taxonomic classification.</title>
        <authorList>
            <person name="Goeker M."/>
        </authorList>
    </citation>
    <scope>NUCLEOTIDE SEQUENCE [LARGE SCALE GENOMIC DNA]</scope>
    <source>
        <strain evidence="14 15">DSM 2461</strain>
    </source>
</reference>
<evidence type="ECO:0000256" key="2">
    <source>
        <dbReference type="ARBA" id="ARBA00006024"/>
    </source>
</evidence>
<evidence type="ECO:0000256" key="4">
    <source>
        <dbReference type="ARBA" id="ARBA00022723"/>
    </source>
</evidence>
<dbReference type="GO" id="GO:0005524">
    <property type="term" value="F:ATP binding"/>
    <property type="evidence" value="ECO:0007669"/>
    <property type="project" value="UniProtKB-UniRule"/>
</dbReference>
<dbReference type="SFLD" id="SFLDG00002">
    <property type="entry name" value="C1.7:_P-type_atpase_like"/>
    <property type="match status" value="1"/>
</dbReference>
<dbReference type="InterPro" id="IPR006121">
    <property type="entry name" value="HMA_dom"/>
</dbReference>
<accession>A0A841RDD0</accession>
<dbReference type="GO" id="GO:0016887">
    <property type="term" value="F:ATP hydrolysis activity"/>
    <property type="evidence" value="ECO:0007669"/>
    <property type="project" value="InterPro"/>
</dbReference>
<keyword evidence="3 12" id="KW-0812">Transmembrane</keyword>
<protein>
    <recommendedName>
        <fullName evidence="10">P-type Zn(2+) transporter</fullName>
        <ecNumber evidence="10">7.2.2.12</ecNumber>
    </recommendedName>
</protein>
<name>A0A841RDD0_9SPIO</name>
<dbReference type="PANTHER" id="PTHR48085">
    <property type="entry name" value="CADMIUM/ZINC-TRANSPORTING ATPASE HMA2-RELATED"/>
    <property type="match status" value="1"/>
</dbReference>
<dbReference type="GO" id="GO:0015086">
    <property type="term" value="F:cadmium ion transmembrane transporter activity"/>
    <property type="evidence" value="ECO:0007669"/>
    <property type="project" value="TreeGrafter"/>
</dbReference>
<dbReference type="SUPFAM" id="SSF56784">
    <property type="entry name" value="HAD-like"/>
    <property type="match status" value="1"/>
</dbReference>
<evidence type="ECO:0000256" key="1">
    <source>
        <dbReference type="ARBA" id="ARBA00004141"/>
    </source>
</evidence>
<evidence type="ECO:0000256" key="9">
    <source>
        <dbReference type="ARBA" id="ARBA00023136"/>
    </source>
</evidence>
<dbReference type="PROSITE" id="PS50846">
    <property type="entry name" value="HMA_2"/>
    <property type="match status" value="1"/>
</dbReference>
<dbReference type="GO" id="GO:0005886">
    <property type="term" value="C:plasma membrane"/>
    <property type="evidence" value="ECO:0007669"/>
    <property type="project" value="UniProtKB-SubCell"/>
</dbReference>
<feature type="domain" description="HMA" evidence="13">
    <location>
        <begin position="1"/>
        <end position="63"/>
    </location>
</feature>
<feature type="transmembrane region" description="Helical" evidence="12">
    <location>
        <begin position="639"/>
        <end position="661"/>
    </location>
</feature>
<feature type="transmembrane region" description="Helical" evidence="12">
    <location>
        <begin position="314"/>
        <end position="333"/>
    </location>
</feature>
<proteinExistence type="inferred from homology"/>
<dbReference type="InterPro" id="IPR018303">
    <property type="entry name" value="ATPase_P-typ_P_site"/>
</dbReference>
<comment type="similarity">
    <text evidence="2 12">Belongs to the cation transport ATPase (P-type) (TC 3.A.3) family. Type IB subfamily.</text>
</comment>
<keyword evidence="5 12" id="KW-0547">Nucleotide-binding</keyword>
<dbReference type="Pfam" id="PF00702">
    <property type="entry name" value="Hydrolase"/>
    <property type="match status" value="1"/>
</dbReference>
<dbReference type="InterPro" id="IPR023214">
    <property type="entry name" value="HAD_sf"/>
</dbReference>
<dbReference type="AlphaFoldDB" id="A0A841RDD0"/>
<keyword evidence="9 12" id="KW-0472">Membrane</keyword>
<evidence type="ECO:0000313" key="14">
    <source>
        <dbReference type="EMBL" id="MBB6480392.1"/>
    </source>
</evidence>
<keyword evidence="4 12" id="KW-0479">Metal-binding</keyword>
<dbReference type="EMBL" id="JACHGJ010000003">
    <property type="protein sequence ID" value="MBB6480392.1"/>
    <property type="molecule type" value="Genomic_DNA"/>
</dbReference>
<feature type="transmembrane region" description="Helical" evidence="12">
    <location>
        <begin position="667"/>
        <end position="686"/>
    </location>
</feature>
<dbReference type="InterPro" id="IPR059000">
    <property type="entry name" value="ATPase_P-type_domA"/>
</dbReference>
<dbReference type="NCBIfam" id="TIGR01512">
    <property type="entry name" value="ATPase-IB2_Cd"/>
    <property type="match status" value="1"/>
</dbReference>
<dbReference type="SFLD" id="SFLDS00003">
    <property type="entry name" value="Haloacid_Dehalogenase"/>
    <property type="match status" value="1"/>
</dbReference>
<comment type="subcellular location">
    <subcellularLocation>
        <location evidence="12">Cell membrane</location>
    </subcellularLocation>
    <subcellularLocation>
        <location evidence="1">Membrane</location>
        <topology evidence="1">Multi-pass membrane protein</topology>
    </subcellularLocation>
</comment>
<dbReference type="Gene3D" id="3.40.1110.10">
    <property type="entry name" value="Calcium-transporting ATPase, cytoplasmic domain N"/>
    <property type="match status" value="1"/>
</dbReference>
<organism evidence="14 15">
    <name type="scientific">Spirochaeta isovalerica</name>
    <dbReference type="NCBI Taxonomy" id="150"/>
    <lineage>
        <taxon>Bacteria</taxon>
        <taxon>Pseudomonadati</taxon>
        <taxon>Spirochaetota</taxon>
        <taxon>Spirochaetia</taxon>
        <taxon>Spirochaetales</taxon>
        <taxon>Spirochaetaceae</taxon>
        <taxon>Spirochaeta</taxon>
    </lineage>
</organism>
<evidence type="ECO:0000259" key="13">
    <source>
        <dbReference type="PROSITE" id="PS50846"/>
    </source>
</evidence>
<dbReference type="PANTHER" id="PTHR48085:SF5">
    <property type="entry name" value="CADMIUM_ZINC-TRANSPORTING ATPASE HMA4-RELATED"/>
    <property type="match status" value="1"/>
</dbReference>
<evidence type="ECO:0000313" key="15">
    <source>
        <dbReference type="Proteomes" id="UP000587760"/>
    </source>
</evidence>
<dbReference type="EC" id="7.2.2.12" evidence="10"/>
<dbReference type="InterPro" id="IPR001757">
    <property type="entry name" value="P_typ_ATPase"/>
</dbReference>
<evidence type="ECO:0000256" key="7">
    <source>
        <dbReference type="ARBA" id="ARBA00022967"/>
    </source>
</evidence>
<dbReference type="PRINTS" id="PR00119">
    <property type="entry name" value="CATATPASE"/>
</dbReference>